<dbReference type="SFLD" id="SFLDG01067">
    <property type="entry name" value="SPASM/twitch_domain_containing"/>
    <property type="match status" value="1"/>
</dbReference>
<keyword evidence="16" id="KW-1185">Reference proteome</keyword>
<comment type="function">
    <text evidence="12">Catalyzes the cyclization of GTP to (8S)-3',8-cyclo-7,8-dihydroguanosine 5'-triphosphate.</text>
</comment>
<dbReference type="SUPFAM" id="SSF102114">
    <property type="entry name" value="Radical SAM enzymes"/>
    <property type="match status" value="1"/>
</dbReference>
<evidence type="ECO:0000256" key="13">
    <source>
        <dbReference type="SAM" id="MobiDB-lite"/>
    </source>
</evidence>
<evidence type="ECO:0000256" key="1">
    <source>
        <dbReference type="ARBA" id="ARBA00012167"/>
    </source>
</evidence>
<dbReference type="PROSITE" id="PS51918">
    <property type="entry name" value="RADICAL_SAM"/>
    <property type="match status" value="1"/>
</dbReference>
<comment type="pathway">
    <text evidence="12">Cofactor biosynthesis; molybdopterin biosynthesis.</text>
</comment>
<organism evidence="15 16">
    <name type="scientific">Nocardioides cavernaquae</name>
    <dbReference type="NCBI Taxonomy" id="2321396"/>
    <lineage>
        <taxon>Bacteria</taxon>
        <taxon>Bacillati</taxon>
        <taxon>Actinomycetota</taxon>
        <taxon>Actinomycetes</taxon>
        <taxon>Propionibacteriales</taxon>
        <taxon>Nocardioidaceae</taxon>
        <taxon>Nocardioides</taxon>
    </lineage>
</organism>
<feature type="binding site" evidence="12">
    <location>
        <position position="97"/>
    </location>
    <ligand>
        <name>S-adenosyl-L-methionine</name>
        <dbReference type="ChEBI" id="CHEBI:59789"/>
    </ligand>
</feature>
<dbReference type="GO" id="GO:0006777">
    <property type="term" value="P:Mo-molybdopterin cofactor biosynthetic process"/>
    <property type="evidence" value="ECO:0007669"/>
    <property type="project" value="UniProtKB-UniRule"/>
</dbReference>
<dbReference type="PROSITE" id="PS01305">
    <property type="entry name" value="MOAA_NIFB_PQQE"/>
    <property type="match status" value="1"/>
</dbReference>
<dbReference type="GO" id="GO:0051539">
    <property type="term" value="F:4 iron, 4 sulfur cluster binding"/>
    <property type="evidence" value="ECO:0007669"/>
    <property type="project" value="UniProtKB-UniRule"/>
</dbReference>
<feature type="binding site" evidence="12">
    <location>
        <position position="53"/>
    </location>
    <ligand>
        <name>[4Fe-4S] cluster</name>
        <dbReference type="ChEBI" id="CHEBI:49883"/>
        <label>1</label>
        <note>4Fe-4S-S-AdoMet</note>
    </ligand>
</feature>
<dbReference type="UniPathway" id="UPA00344"/>
<dbReference type="HAMAP" id="MF_01225_B">
    <property type="entry name" value="MoaA_B"/>
    <property type="match status" value="1"/>
</dbReference>
<name>A0A3A5HEJ4_9ACTN</name>
<feature type="binding site" evidence="12">
    <location>
        <position position="56"/>
    </location>
    <ligand>
        <name>[4Fe-4S] cluster</name>
        <dbReference type="ChEBI" id="CHEBI:49883"/>
        <label>1</label>
        <note>4Fe-4S-S-AdoMet</note>
    </ligand>
</feature>
<accession>A0A3A5HEJ4</accession>
<keyword evidence="7 12" id="KW-0411">Iron-sulfur</keyword>
<proteinExistence type="inferred from homology"/>
<dbReference type="InterPro" id="IPR013483">
    <property type="entry name" value="MoaA"/>
</dbReference>
<dbReference type="EC" id="4.1.99.22" evidence="1 12"/>
<evidence type="ECO:0000256" key="5">
    <source>
        <dbReference type="ARBA" id="ARBA00022741"/>
    </source>
</evidence>
<keyword evidence="6 12" id="KW-0408">Iron</keyword>
<dbReference type="SFLD" id="SFLDS00029">
    <property type="entry name" value="Radical_SAM"/>
    <property type="match status" value="1"/>
</dbReference>
<evidence type="ECO:0000256" key="9">
    <source>
        <dbReference type="ARBA" id="ARBA00023150"/>
    </source>
</evidence>
<keyword evidence="4 12" id="KW-0479">Metal-binding</keyword>
<feature type="binding site" evidence="12">
    <location>
        <position position="185"/>
    </location>
    <ligand>
        <name>GTP</name>
        <dbReference type="ChEBI" id="CHEBI:37565"/>
    </ligand>
</feature>
<comment type="similarity">
    <text evidence="12">Belongs to the radical SAM superfamily. MoaA family.</text>
</comment>
<evidence type="ECO:0000256" key="4">
    <source>
        <dbReference type="ARBA" id="ARBA00022723"/>
    </source>
</evidence>
<feature type="binding site" evidence="12">
    <location>
        <position position="93"/>
    </location>
    <ligand>
        <name>GTP</name>
        <dbReference type="ChEBI" id="CHEBI:37565"/>
    </ligand>
</feature>
<keyword evidence="2 12" id="KW-0004">4Fe-4S</keyword>
<dbReference type="InterPro" id="IPR000385">
    <property type="entry name" value="MoaA_NifB_PqqE_Fe-S-bd_CS"/>
</dbReference>
<gene>
    <name evidence="12 15" type="primary">moaA</name>
    <name evidence="15" type="ORF">D4739_09430</name>
</gene>
<dbReference type="AlphaFoldDB" id="A0A3A5HEJ4"/>
<comment type="cofactor">
    <cofactor evidence="12">
        <name>[4Fe-4S] cluster</name>
        <dbReference type="ChEBI" id="CHEBI:49883"/>
    </cofactor>
    <text evidence="12">Binds 2 [4Fe-4S] clusters. Binds 1 [4Fe-4S] cluster coordinated with 3 cysteines and an exchangeable S-adenosyl-L-methionine and 1 [4Fe-4S] cluster coordinated with 3 cysteines and the GTP-derived substrate.</text>
</comment>
<dbReference type="Pfam" id="PF04055">
    <property type="entry name" value="Radical_SAM"/>
    <property type="match status" value="1"/>
</dbReference>
<dbReference type="PANTHER" id="PTHR22960">
    <property type="entry name" value="MOLYBDOPTERIN COFACTOR SYNTHESIS PROTEIN A"/>
    <property type="match status" value="1"/>
</dbReference>
<dbReference type="Pfam" id="PF06463">
    <property type="entry name" value="Mob_synth_C"/>
    <property type="match status" value="1"/>
</dbReference>
<keyword evidence="5 12" id="KW-0547">Nucleotide-binding</keyword>
<evidence type="ECO:0000313" key="15">
    <source>
        <dbReference type="EMBL" id="RJS46410.1"/>
    </source>
</evidence>
<feature type="binding site" evidence="12">
    <location>
        <position position="148"/>
    </location>
    <ligand>
        <name>S-adenosyl-L-methionine</name>
        <dbReference type="ChEBI" id="CHEBI:59789"/>
    </ligand>
</feature>
<dbReference type="InterPro" id="IPR006638">
    <property type="entry name" value="Elp3/MiaA/NifB-like_rSAM"/>
</dbReference>
<keyword evidence="9 12" id="KW-0501">Molybdenum cofactor biosynthesis</keyword>
<dbReference type="GO" id="GO:0061798">
    <property type="term" value="F:GTP 3',8'-cyclase activity"/>
    <property type="evidence" value="ECO:0007669"/>
    <property type="project" value="UniProtKB-UniRule"/>
</dbReference>
<sequence>MVQVRAESRNVGRSGVLVPTTYADARIEPLADGFGRVHTDLRVSVTDRCNLRCTYCMPEEGLSWLTRAEVLSDDEIVRLIGIGVDRLGIRTVRLTGGEPLLRHGLPGLVSRIVDIDPALKVSLTTNGIGLKRMAPALADAGLHRVNVSLDTLRRDRYQEITRRNRIDDVFAGLRAAQDAGLSPVKINAVPVRGVNDDEIVDLAEFAVEYGYRMRFIESMPLDAQAAWERDKMITADEIVERLSKRFTLEPVEREDNAPAEEWRVVGTDHLIGVIASVTRAFCGTCDRVRLTADGQLRTCLFATRESDLRSLLRGGSGDADIEAAWRGAVARKGAGHAINSPDFQQPDRPMSAIGG</sequence>
<evidence type="ECO:0000256" key="8">
    <source>
        <dbReference type="ARBA" id="ARBA00023134"/>
    </source>
</evidence>
<reference evidence="16" key="1">
    <citation type="submission" date="2018-09" db="EMBL/GenBank/DDBJ databases">
        <authorList>
            <person name="Zhu H."/>
        </authorList>
    </citation>
    <scope>NUCLEOTIDE SEQUENCE [LARGE SCALE GENOMIC DNA]</scope>
    <source>
        <strain evidence="16">K1W22B-1</strain>
    </source>
</reference>
<feature type="binding site" evidence="12">
    <location>
        <position position="49"/>
    </location>
    <ligand>
        <name>[4Fe-4S] cluster</name>
        <dbReference type="ChEBI" id="CHEBI:49883"/>
        <label>1</label>
        <note>4Fe-4S-S-AdoMet</note>
    </ligand>
</feature>
<dbReference type="InterPro" id="IPR010505">
    <property type="entry name" value="MoaA_twitch"/>
</dbReference>
<dbReference type="GO" id="GO:0061799">
    <property type="term" value="F:cyclic pyranopterin monophosphate synthase activity"/>
    <property type="evidence" value="ECO:0007669"/>
    <property type="project" value="TreeGrafter"/>
</dbReference>
<feature type="binding site" evidence="12">
    <location>
        <position position="124"/>
    </location>
    <ligand>
        <name>GTP</name>
        <dbReference type="ChEBI" id="CHEBI:37565"/>
    </ligand>
</feature>
<dbReference type="GO" id="GO:1904047">
    <property type="term" value="F:S-adenosyl-L-methionine binding"/>
    <property type="evidence" value="ECO:0007669"/>
    <property type="project" value="UniProtKB-UniRule"/>
</dbReference>
<dbReference type="Gene3D" id="3.20.20.70">
    <property type="entry name" value="Aldolase class I"/>
    <property type="match status" value="1"/>
</dbReference>
<keyword evidence="8 12" id="KW-0342">GTP-binding</keyword>
<dbReference type="PANTHER" id="PTHR22960:SF0">
    <property type="entry name" value="MOLYBDENUM COFACTOR BIOSYNTHESIS PROTEIN 1"/>
    <property type="match status" value="1"/>
</dbReference>
<dbReference type="InterPro" id="IPR007197">
    <property type="entry name" value="rSAM"/>
</dbReference>
<dbReference type="InterPro" id="IPR040064">
    <property type="entry name" value="MoaA-like"/>
</dbReference>
<evidence type="ECO:0000256" key="2">
    <source>
        <dbReference type="ARBA" id="ARBA00022485"/>
    </source>
</evidence>
<feature type="binding site" evidence="12">
    <location>
        <position position="42"/>
    </location>
    <ligand>
        <name>GTP</name>
        <dbReference type="ChEBI" id="CHEBI:37565"/>
    </ligand>
</feature>
<dbReference type="CDD" id="cd21117">
    <property type="entry name" value="Twitch_MoaA"/>
    <property type="match status" value="1"/>
</dbReference>
<dbReference type="Proteomes" id="UP000276542">
    <property type="component" value="Unassembled WGS sequence"/>
</dbReference>
<evidence type="ECO:0000256" key="10">
    <source>
        <dbReference type="ARBA" id="ARBA00023239"/>
    </source>
</evidence>
<evidence type="ECO:0000256" key="11">
    <source>
        <dbReference type="ARBA" id="ARBA00048697"/>
    </source>
</evidence>
<protein>
    <recommendedName>
        <fullName evidence="1 12">GTP 3',8-cyclase</fullName>
        <ecNumber evidence="1 12">4.1.99.22</ecNumber>
    </recommendedName>
    <alternativeName>
        <fullName evidence="12">Molybdenum cofactor biosynthesis protein A</fullName>
    </alternativeName>
</protein>
<feature type="domain" description="Radical SAM core" evidence="14">
    <location>
        <begin position="33"/>
        <end position="249"/>
    </location>
</feature>
<comment type="catalytic activity">
    <reaction evidence="11 12">
        <text>GTP + AH2 + S-adenosyl-L-methionine = (8S)-3',8-cyclo-7,8-dihydroguanosine 5'-triphosphate + 5'-deoxyadenosine + L-methionine + A + H(+)</text>
        <dbReference type="Rhea" id="RHEA:49576"/>
        <dbReference type="ChEBI" id="CHEBI:13193"/>
        <dbReference type="ChEBI" id="CHEBI:15378"/>
        <dbReference type="ChEBI" id="CHEBI:17319"/>
        <dbReference type="ChEBI" id="CHEBI:17499"/>
        <dbReference type="ChEBI" id="CHEBI:37565"/>
        <dbReference type="ChEBI" id="CHEBI:57844"/>
        <dbReference type="ChEBI" id="CHEBI:59789"/>
        <dbReference type="ChEBI" id="CHEBI:131766"/>
        <dbReference type="EC" id="4.1.99.22"/>
    </reaction>
</comment>
<dbReference type="EMBL" id="QYRP01000002">
    <property type="protein sequence ID" value="RJS46410.1"/>
    <property type="molecule type" value="Genomic_DNA"/>
</dbReference>
<feature type="region of interest" description="Disordered" evidence="13">
    <location>
        <begin position="336"/>
        <end position="355"/>
    </location>
</feature>
<feature type="binding site" evidence="12">
    <location>
        <position position="299"/>
    </location>
    <ligand>
        <name>[4Fe-4S] cluster</name>
        <dbReference type="ChEBI" id="CHEBI:49883"/>
        <label>2</label>
        <note>4Fe-4S-substrate</note>
    </ligand>
</feature>
<dbReference type="NCBIfam" id="TIGR02666">
    <property type="entry name" value="moaA"/>
    <property type="match status" value="1"/>
</dbReference>
<feature type="binding site" evidence="12">
    <location>
        <position position="219"/>
    </location>
    <ligand>
        <name>S-adenosyl-L-methionine</name>
        <dbReference type="ChEBI" id="CHEBI:59789"/>
    </ligand>
</feature>
<dbReference type="SFLD" id="SFLDG01383">
    <property type="entry name" value="cyclic_pyranopterin_phosphate"/>
    <property type="match status" value="1"/>
</dbReference>
<dbReference type="OrthoDB" id="9763993at2"/>
<feature type="binding site" evidence="12">
    <location>
        <position position="285"/>
    </location>
    <ligand>
        <name>[4Fe-4S] cluster</name>
        <dbReference type="ChEBI" id="CHEBI:49883"/>
        <label>2</label>
        <note>4Fe-4S-substrate</note>
    </ligand>
</feature>
<dbReference type="SMART" id="SM00729">
    <property type="entry name" value="Elp3"/>
    <property type="match status" value="1"/>
</dbReference>
<dbReference type="GO" id="GO:0005525">
    <property type="term" value="F:GTP binding"/>
    <property type="evidence" value="ECO:0007669"/>
    <property type="project" value="UniProtKB-UniRule"/>
</dbReference>
<evidence type="ECO:0000256" key="3">
    <source>
        <dbReference type="ARBA" id="ARBA00022691"/>
    </source>
</evidence>
<evidence type="ECO:0000256" key="12">
    <source>
        <dbReference type="HAMAP-Rule" id="MF_01225"/>
    </source>
</evidence>
<evidence type="ECO:0000256" key="7">
    <source>
        <dbReference type="ARBA" id="ARBA00023014"/>
    </source>
</evidence>
<dbReference type="InterPro" id="IPR050105">
    <property type="entry name" value="MoCo_biosynth_MoaA/MoaC"/>
</dbReference>
<dbReference type="InterPro" id="IPR013785">
    <property type="entry name" value="Aldolase_TIM"/>
</dbReference>
<dbReference type="SFLD" id="SFLDG01386">
    <property type="entry name" value="main_SPASM_domain-containing"/>
    <property type="match status" value="1"/>
</dbReference>
<evidence type="ECO:0000256" key="6">
    <source>
        <dbReference type="ARBA" id="ARBA00023004"/>
    </source>
</evidence>
<keyword evidence="10 12" id="KW-0456">Lyase</keyword>
<feature type="binding site" evidence="12">
    <location>
        <begin position="287"/>
        <end position="289"/>
    </location>
    <ligand>
        <name>GTP</name>
        <dbReference type="ChEBI" id="CHEBI:37565"/>
    </ligand>
</feature>
<dbReference type="GO" id="GO:0046872">
    <property type="term" value="F:metal ion binding"/>
    <property type="evidence" value="ECO:0007669"/>
    <property type="project" value="UniProtKB-KW"/>
</dbReference>
<feature type="binding site" evidence="12">
    <location>
        <position position="55"/>
    </location>
    <ligand>
        <name>S-adenosyl-L-methionine</name>
        <dbReference type="ChEBI" id="CHEBI:59789"/>
    </ligand>
</feature>
<evidence type="ECO:0000259" key="14">
    <source>
        <dbReference type="PROSITE" id="PS51918"/>
    </source>
</evidence>
<comment type="subunit">
    <text evidence="12">Monomer and homodimer.</text>
</comment>
<feature type="binding site" evidence="12">
    <location>
        <position position="282"/>
    </location>
    <ligand>
        <name>[4Fe-4S] cluster</name>
        <dbReference type="ChEBI" id="CHEBI:49883"/>
        <label>2</label>
        <note>4Fe-4S-substrate</note>
    </ligand>
</feature>
<evidence type="ECO:0000313" key="16">
    <source>
        <dbReference type="Proteomes" id="UP000276542"/>
    </source>
</evidence>
<dbReference type="CDD" id="cd01335">
    <property type="entry name" value="Radical_SAM"/>
    <property type="match status" value="1"/>
</dbReference>
<keyword evidence="3 12" id="KW-0949">S-adenosyl-L-methionine</keyword>
<comment type="caution">
    <text evidence="15">The sequence shown here is derived from an EMBL/GenBank/DDBJ whole genome shotgun (WGS) entry which is preliminary data.</text>
</comment>
<dbReference type="InterPro" id="IPR058240">
    <property type="entry name" value="rSAM_sf"/>
</dbReference>